<evidence type="ECO:0000256" key="5">
    <source>
        <dbReference type="SAM" id="MobiDB-lite"/>
    </source>
</evidence>
<feature type="domain" description="Carrier" evidence="6">
    <location>
        <begin position="164"/>
        <end position="239"/>
    </location>
</feature>
<dbReference type="InterPro" id="IPR020806">
    <property type="entry name" value="PKS_PP-bd"/>
</dbReference>
<dbReference type="SUPFAM" id="SSF56801">
    <property type="entry name" value="Acetyl-CoA synthetase-like"/>
    <property type="match status" value="4"/>
</dbReference>
<feature type="compositionally biased region" description="Low complexity" evidence="5">
    <location>
        <begin position="1877"/>
        <end position="1897"/>
    </location>
</feature>
<dbReference type="FunFam" id="2.30.38.10:FF:000001">
    <property type="entry name" value="Non-ribosomal peptide synthetase PvdI"/>
    <property type="match status" value="2"/>
</dbReference>
<dbReference type="Pfam" id="PF00975">
    <property type="entry name" value="Thioesterase"/>
    <property type="match status" value="1"/>
</dbReference>
<dbReference type="InterPro" id="IPR020802">
    <property type="entry name" value="TesA-like"/>
</dbReference>
<dbReference type="GO" id="GO:0003824">
    <property type="term" value="F:catalytic activity"/>
    <property type="evidence" value="ECO:0007669"/>
    <property type="project" value="InterPro"/>
</dbReference>
<dbReference type="SMART" id="SM00824">
    <property type="entry name" value="PKS_TE"/>
    <property type="match status" value="1"/>
</dbReference>
<dbReference type="InterPro" id="IPR029058">
    <property type="entry name" value="AB_hydrolase_fold"/>
</dbReference>
<dbReference type="InterPro" id="IPR001031">
    <property type="entry name" value="Thioesterase"/>
</dbReference>
<dbReference type="Gene3D" id="3.30.559.10">
    <property type="entry name" value="Chloramphenicol acetyltransferase-like domain"/>
    <property type="match status" value="3"/>
</dbReference>
<dbReference type="Pfam" id="PF00550">
    <property type="entry name" value="PP-binding"/>
    <property type="match status" value="4"/>
</dbReference>
<dbReference type="Gene3D" id="3.30.300.30">
    <property type="match status" value="3"/>
</dbReference>
<dbReference type="InterPro" id="IPR010071">
    <property type="entry name" value="AA_adenyl_dom"/>
</dbReference>
<dbReference type="GO" id="GO:0072330">
    <property type="term" value="P:monocarboxylic acid biosynthetic process"/>
    <property type="evidence" value="ECO:0007669"/>
    <property type="project" value="UniProtKB-ARBA"/>
</dbReference>
<dbReference type="CDD" id="cd19540">
    <property type="entry name" value="LCL_NRPS-like"/>
    <property type="match status" value="3"/>
</dbReference>
<evidence type="ECO:0000256" key="1">
    <source>
        <dbReference type="ARBA" id="ARBA00001957"/>
    </source>
</evidence>
<dbReference type="GO" id="GO:0044550">
    <property type="term" value="P:secondary metabolite biosynthetic process"/>
    <property type="evidence" value="ECO:0007669"/>
    <property type="project" value="TreeGrafter"/>
</dbReference>
<dbReference type="GO" id="GO:0005829">
    <property type="term" value="C:cytosol"/>
    <property type="evidence" value="ECO:0007669"/>
    <property type="project" value="TreeGrafter"/>
</dbReference>
<dbReference type="InterPro" id="IPR000873">
    <property type="entry name" value="AMP-dep_synth/lig_dom"/>
</dbReference>
<evidence type="ECO:0000256" key="2">
    <source>
        <dbReference type="ARBA" id="ARBA00006432"/>
    </source>
</evidence>
<feature type="compositionally biased region" description="Polar residues" evidence="5">
    <location>
        <begin position="3195"/>
        <end position="3206"/>
    </location>
</feature>
<dbReference type="InterPro" id="IPR023213">
    <property type="entry name" value="CAT-like_dom_sf"/>
</dbReference>
<dbReference type="Gene3D" id="2.30.38.10">
    <property type="entry name" value="Luciferase, Domain 3"/>
    <property type="match status" value="2"/>
</dbReference>
<evidence type="ECO:0000256" key="3">
    <source>
        <dbReference type="ARBA" id="ARBA00022450"/>
    </source>
</evidence>
<evidence type="ECO:0000313" key="8">
    <source>
        <dbReference type="Proteomes" id="UP000325529"/>
    </source>
</evidence>
<dbReference type="GO" id="GO:0017000">
    <property type="term" value="P:antibiotic biosynthetic process"/>
    <property type="evidence" value="ECO:0007669"/>
    <property type="project" value="UniProtKB-ARBA"/>
</dbReference>
<dbReference type="Gene3D" id="3.40.50.1820">
    <property type="entry name" value="alpha/beta hydrolase"/>
    <property type="match status" value="1"/>
</dbReference>
<organism evidence="7 8">
    <name type="scientific">Streptomyces kanamyceticus</name>
    <dbReference type="NCBI Taxonomy" id="1967"/>
    <lineage>
        <taxon>Bacteria</taxon>
        <taxon>Bacillati</taxon>
        <taxon>Actinomycetota</taxon>
        <taxon>Actinomycetes</taxon>
        <taxon>Kitasatosporales</taxon>
        <taxon>Streptomycetaceae</taxon>
        <taxon>Streptomyces</taxon>
    </lineage>
</organism>
<feature type="region of interest" description="Disordered" evidence="5">
    <location>
        <begin position="2583"/>
        <end position="2608"/>
    </location>
</feature>
<dbReference type="Gene3D" id="3.40.50.12780">
    <property type="entry name" value="N-terminal domain of ligase-like"/>
    <property type="match status" value="1"/>
</dbReference>
<feature type="domain" description="Carrier" evidence="6">
    <location>
        <begin position="1249"/>
        <end position="1324"/>
    </location>
</feature>
<dbReference type="NCBIfam" id="TIGR01733">
    <property type="entry name" value="AA-adenyl-dom"/>
    <property type="match status" value="2"/>
</dbReference>
<dbReference type="GO" id="GO:0043041">
    <property type="term" value="P:amino acid activation for nonribosomal peptide biosynthetic process"/>
    <property type="evidence" value="ECO:0007669"/>
    <property type="project" value="TreeGrafter"/>
</dbReference>
<keyword evidence="8" id="KW-1185">Reference proteome</keyword>
<dbReference type="Pfam" id="PF00501">
    <property type="entry name" value="AMP-binding"/>
    <property type="match status" value="2"/>
</dbReference>
<dbReference type="InterPro" id="IPR045851">
    <property type="entry name" value="AMP-bd_C_sf"/>
</dbReference>
<dbReference type="SMART" id="SM00823">
    <property type="entry name" value="PKS_PP"/>
    <property type="match status" value="4"/>
</dbReference>
<dbReference type="CDD" id="cd05930">
    <property type="entry name" value="A_NRPS"/>
    <property type="match status" value="1"/>
</dbReference>
<feature type="region of interest" description="Disordered" evidence="5">
    <location>
        <begin position="147"/>
        <end position="166"/>
    </location>
</feature>
<gene>
    <name evidence="7" type="ORF">CP970_40340</name>
</gene>
<dbReference type="InterPro" id="IPR001242">
    <property type="entry name" value="Condensation_dom"/>
</dbReference>
<feature type="domain" description="Carrier" evidence="6">
    <location>
        <begin position="2982"/>
        <end position="3062"/>
    </location>
</feature>
<dbReference type="FunFam" id="3.30.559.30:FF:000001">
    <property type="entry name" value="Non-ribosomal peptide synthetase"/>
    <property type="match status" value="1"/>
</dbReference>
<dbReference type="FunFam" id="3.30.300.30:FF:000010">
    <property type="entry name" value="Enterobactin synthetase component F"/>
    <property type="match status" value="3"/>
</dbReference>
<evidence type="ECO:0000259" key="6">
    <source>
        <dbReference type="PROSITE" id="PS50075"/>
    </source>
</evidence>
<reference evidence="7 8" key="1">
    <citation type="submission" date="2017-09" db="EMBL/GenBank/DDBJ databases">
        <authorList>
            <person name="Lee N."/>
            <person name="Cho B.-K."/>
        </authorList>
    </citation>
    <scope>NUCLEOTIDE SEQUENCE [LARGE SCALE GENOMIC DNA]</scope>
    <source>
        <strain evidence="7 8">ATCC 12853</strain>
    </source>
</reference>
<feature type="region of interest" description="Disordered" evidence="5">
    <location>
        <begin position="1871"/>
        <end position="1905"/>
    </location>
</feature>
<dbReference type="SUPFAM" id="SSF52777">
    <property type="entry name" value="CoA-dependent acyltransferases"/>
    <property type="match status" value="6"/>
</dbReference>
<dbReference type="InterPro" id="IPR009081">
    <property type="entry name" value="PP-bd_ACP"/>
</dbReference>
<name>A0A5J6GKB8_STRKN</name>
<protein>
    <submittedName>
        <fullName evidence="7">Non-ribosomal peptide synthetase</fullName>
    </submittedName>
</protein>
<dbReference type="FunFam" id="3.40.50.980:FF:000001">
    <property type="entry name" value="Non-ribosomal peptide synthetase"/>
    <property type="match status" value="1"/>
</dbReference>
<dbReference type="InterPro" id="IPR025110">
    <property type="entry name" value="AMP-bd_C"/>
</dbReference>
<dbReference type="PANTHER" id="PTHR45527">
    <property type="entry name" value="NONRIBOSOMAL PEPTIDE SYNTHETASE"/>
    <property type="match status" value="1"/>
</dbReference>
<dbReference type="Pfam" id="PF00668">
    <property type="entry name" value="Condensation"/>
    <property type="match status" value="3"/>
</dbReference>
<dbReference type="InterPro" id="IPR006162">
    <property type="entry name" value="Ppantetheine_attach_site"/>
</dbReference>
<dbReference type="EMBL" id="CP023699">
    <property type="protein sequence ID" value="QEU96360.1"/>
    <property type="molecule type" value="Genomic_DNA"/>
</dbReference>
<dbReference type="CDD" id="cd12117">
    <property type="entry name" value="A_NRPS_Srf_like"/>
    <property type="match status" value="1"/>
</dbReference>
<dbReference type="PANTHER" id="PTHR45527:SF1">
    <property type="entry name" value="FATTY ACID SYNTHASE"/>
    <property type="match status" value="1"/>
</dbReference>
<comment type="cofactor">
    <cofactor evidence="1">
        <name>pantetheine 4'-phosphate</name>
        <dbReference type="ChEBI" id="CHEBI:47942"/>
    </cofactor>
</comment>
<dbReference type="KEGG" id="ska:CP970_40340"/>
<dbReference type="Pfam" id="PF13193">
    <property type="entry name" value="AMP-binding_C"/>
    <property type="match status" value="3"/>
</dbReference>
<dbReference type="FunFam" id="1.10.1200.10:FF:000016">
    <property type="entry name" value="Non-ribosomal peptide synthase"/>
    <property type="match status" value="3"/>
</dbReference>
<feature type="compositionally biased region" description="Basic and acidic residues" evidence="5">
    <location>
        <begin position="2583"/>
        <end position="2593"/>
    </location>
</feature>
<dbReference type="PROSITE" id="PS00012">
    <property type="entry name" value="PHOSPHOPANTETHEINE"/>
    <property type="match status" value="2"/>
</dbReference>
<dbReference type="InterPro" id="IPR042099">
    <property type="entry name" value="ANL_N_sf"/>
</dbReference>
<dbReference type="InterPro" id="IPR020845">
    <property type="entry name" value="AMP-binding_CS"/>
</dbReference>
<dbReference type="Gene3D" id="3.30.559.30">
    <property type="entry name" value="Nonribosomal peptide synthetase, condensation domain"/>
    <property type="match status" value="3"/>
</dbReference>
<dbReference type="InterPro" id="IPR036736">
    <property type="entry name" value="ACP-like_sf"/>
</dbReference>
<dbReference type="SUPFAM" id="SSF53474">
    <property type="entry name" value="alpha/beta-Hydrolases"/>
    <property type="match status" value="1"/>
</dbReference>
<dbReference type="PROSITE" id="PS50075">
    <property type="entry name" value="CARRIER"/>
    <property type="match status" value="4"/>
</dbReference>
<feature type="region of interest" description="Disordered" evidence="5">
    <location>
        <begin position="3192"/>
        <end position="3213"/>
    </location>
</feature>
<dbReference type="GO" id="GO:0031177">
    <property type="term" value="F:phosphopantetheine binding"/>
    <property type="evidence" value="ECO:0007669"/>
    <property type="project" value="InterPro"/>
</dbReference>
<accession>A0A5J6GKB8</accession>
<dbReference type="SUPFAM" id="SSF47336">
    <property type="entry name" value="ACP-like"/>
    <property type="match status" value="4"/>
</dbReference>
<dbReference type="PROSITE" id="PS00455">
    <property type="entry name" value="AMP_BINDING"/>
    <property type="match status" value="2"/>
</dbReference>
<sequence>MWSEDDMNWLPLTSVELDAPAPLDPDGHVRLISSRPALHTEPEIASPVGVLEFLGRADDQVKVRGFRVEPREVEAVVAGCAGVAQCVVVAREDEAGGPRLVAYVVGASVEPERVRASVARVLPDYMVPSAVVALDALPLTANGKLDRGALPAPEAGGGAGTGRGPRTPEEEVLCGLFADVLGLPRVGVDDDFFAVGGHSLSATRLVSRVRSRMGVELSVRDLFSAPSVAGLAARLRVDEESSRPVLRAGERPEVVPLSFAQHRLWFMREWEEGGASYNIPLAVRLRGAVDAEALRLALGDVASRHEVLRTRYPVTDGEPRQEVADHAEIPLLMSDVTSTVDESALSARVDAAADHRFDLAAEGPLRCELLRITADEHVLLLVLHHIAGDGWSLAPLARDLSVAYAARRDGVSPKWSELPVQYADYALWQRELLGDAVDPASVQAREVAYWRKQLAGVPAEVELPTDRPRPAVASYQGRSVTVEVPAALHAGLVGLGRESGATLFMVVQAALAALFSRLGGGSDIPLGTAVAGRADEALDDLVGFFVNTLVLRTDVSGDPTFRELLDRVRATDLDAYAHQDLPFERVVEALNPARSSARHPLFQHMLVLQDSAALDVTFPGVTSSAVPLDRRSAKFDLTFFVEETFDEDTGGTANGLRCDVEYATDLYDRTTVETLTGRLLRLLESVVADPDRPVSRIGLLEAHEERRVLAEWSDAHAPLPRARAVHEVFEEQARTHPHRTALVHGTAHVSYAELNARANRIARRLADLGVGRDQVVGIFLARGTDLVASLLAVLKTGAAYTLLDPSFPQERLRTVVDTVRARVIVSDGSLPERLGADGSLPERLSAEGSPPERLATDARLLLLDEEAETVAAHSGSDLDIACPPGTPACVMFTSGSTGVPKGVVAPHRAVASTFLGQDYLGFRADDVYLQSSPVSWDAFALEVFGALFHGGRTVLPKERKTDIDELADLAGEHGVTVLQVSATLFNLFVDERPEILSGLRTVMTAGEAASVEHVARAGQLFPGLTVVNGYGPVESMGFTTSHTVRDLAPAATSVPIGAPLAGKRAYLLDARLQPVPVGVPGELYVAGAGLADGYARGPALTAERFVADPYAVGERMYRTGDRARWNRDGVLEFLGRADDQVKVRGFRVEPREVEAVVAGCAGVAQCAVVARADEAGGRRLVAYVVGAADASVEPEPVRASVARVLPDYMVPSAVVVLDALPLTANGKLDRRALPAPVPVAGGAGEGGRSPRTPQEDVLCGLFAEVLGVPRVGVDDDFFALGGHSLSATRLVSRVRSRMGAELSLRDLFAAPTAAGIAALIREGGDARPALRAGERPEVVPLSFAQHRLWFMREWEEGGAAYNIPLAVRLRGAMDAAALQLALGDVVSRHETLRTSFPVTGGEPRQEISADAEVPLLVTEVGAEELSERVESAAGHSFDLAAEPPLRCELFRVSGDDHVLLLVLHHIAGDGWSLAPLARDLSVAYAARRDGASPKWAALPVQYADYALWQRELLGDAADPDSVQARELAYWRQQLAGAPDELEMPKDRQRPAVASYRGRTASVDVPASVHAGLVGLGRESGATLFMVLQAALAALFSRLGAGSDIPLGTAVAGRTDDALDDLVGFFVNTLVLRTDVSGDPTFRELLDRVRVTDLDAYAHQDLPFERVVEVLNPDRSTARNPLFQHMLVLQNNDVATFEFTGTRAEPHPLKHRAAKFDLTVSVVETPGADDGRTGLRAEFEYAVDLYDHETVEVLARRFRRVLEAVVAEPDAPVGNVELLDGEERRRILAEWGTALPADLWQRLAASSTGPECEHTAYVLDAGLMLVPAGVTGDVYLAAAPTAPGDDDRLVDSPFTPDGRMYRTGHRARWRHDGTLELAEAPDPAPRAKAAPRPVAAEPSGPRAPRTPQEEVLCGLFAEVLGVPCVGMDDNFFLLGGYSLIATRLISRIRTVLGVEVGIRRLFSAPTPAGIAALLRDADEARPVLRAGERPDVVPLSFAQYRLWFMREWEEGGASYNIPLAVRLRGAIDAAALRLALGDVVSRHETLRTRYPAKGGAPRQEIADDAEVPLLVTEVDAEALSERVESAAGHSFDLAAEPPLRCDLFRVSEDDHVLLVVLHHIAGDGWSLVPLARDLSVAYAARLAGTAPERAELPVQYADYALWQRELLGDAADPASLGARQLTYWRAQLAGLPAELELPVDHPRPAVASYRGRTVSVTVPASVHAGLVGLGRESGATLFMVLQAALTTLFSRLGAGSDIPLGTAVAGRTDDALDDLVGFFVNTLVLRTDVSGDPTFRELLDRVRVTDLDAYAHQDLPFERVVEALNPARSTSRNPLFQHMLMLRGQSAGTSFDLPGIQASEFPVVAHIAEFDTFFAAHECFDDDGEPAGLRWDIEYATDLFDHATVETMAVRLVNLLTGVAERPDEPLGRMELLDPEEHRRILTEWSGHASVLADERPVHELFEEQARLKPDATALVLGSRRLTFGELNSRANSLAWELVRRWIGPEDRVTVLLERSVSSVVALLAVLKAGATYVPVDTGHPSDRIAYILDDAESRLTLTSMAALATLDGLDPGPVLLLDHLEDGAETGSDDRENGPGCSVLSQDPTDAERVTPLRPAHPAYVLYTSGSTGRPKGVVVEHRNLTNMCHAHREELFTEHLLATGRDTARIAFTAPLSFDASWVWVVAMCLGHELHPLTEADRRDPAAVVRYIGRHGVDLLDTTPTYGLEMLEHGLLSTPRLTPRTITLGGEAIPEPLWRRLLEEEGTTGYNCYGPTECTVETLTAPLEGSPTPVLGRPMSNMWVYVLDAALRPVPPGVTGELYIAGRGLARGYSGRAALTAERFVASPFGPTGARMYRSGDLARWRSDGSLEFCGRADDQVKLRGFRIELGEIEAVLSGHPGIAHTAVVVREDRPGDQRLVAYVVAAGGRDGTDPDALRRFLSESLPAYMVPAAFVPLDALPVTGNGKLDRRALPVPEYGGAGRRPDTELEQRLSGLFAEALDVPDVGVDDSFFHLGGHSFLVTRLVSRIHTECAAHAGLAGLTLQDFFQTPTVAGLAARADGGGTRPGSGVLLPLSTTGSLPPLFCVHPVTGLSWCYGGLAGELTDRPVYGLQARRPGEGEAASVWEEERPADLGALVDDYLAHLRGVQPHGPYHLLGWSLGGNIAHAMACRLRGQGERVALLALLDSYPMDASSPMDASTSTDTSTPMDADGSAPAFDPGEIAGFLRREGGEWPEQEPAFVASLTTAAAHTVRLVEEAETATYPGDVLHFTAALGRDGTSPLPEDWRAYVAGDIASHSLACEHLDMTRPAPLKDIAAVLARALAGSPTHP</sequence>
<comment type="similarity">
    <text evidence="2">Belongs to the ATP-dependent AMP-binding enzyme family.</text>
</comment>
<evidence type="ECO:0000313" key="7">
    <source>
        <dbReference type="EMBL" id="QEU96360.1"/>
    </source>
</evidence>
<keyword evidence="4" id="KW-0597">Phosphoprotein</keyword>
<dbReference type="Proteomes" id="UP000325529">
    <property type="component" value="Chromosome"/>
</dbReference>
<dbReference type="Gene3D" id="1.10.1200.10">
    <property type="entry name" value="ACP-like"/>
    <property type="match status" value="3"/>
</dbReference>
<dbReference type="FunFam" id="3.30.559.10:FF:000012">
    <property type="entry name" value="Non-ribosomal peptide synthetase"/>
    <property type="match status" value="1"/>
</dbReference>
<dbReference type="Gene3D" id="3.40.50.980">
    <property type="match status" value="4"/>
</dbReference>
<evidence type="ECO:0000256" key="4">
    <source>
        <dbReference type="ARBA" id="ARBA00022553"/>
    </source>
</evidence>
<keyword evidence="3" id="KW-0596">Phosphopantetheine</keyword>
<proteinExistence type="inferred from homology"/>
<feature type="domain" description="Carrier" evidence="6">
    <location>
        <begin position="1902"/>
        <end position="1977"/>
    </location>
</feature>
<dbReference type="GO" id="GO:0008610">
    <property type="term" value="P:lipid biosynthetic process"/>
    <property type="evidence" value="ECO:0007669"/>
    <property type="project" value="UniProtKB-ARBA"/>
</dbReference>